<evidence type="ECO:0000256" key="5">
    <source>
        <dbReference type="ARBA" id="ARBA00013555"/>
    </source>
</evidence>
<dbReference type="Gene3D" id="3.40.1110.10">
    <property type="entry name" value="Calcium-transporting ATPase, cytoplasmic domain N"/>
    <property type="match status" value="1"/>
</dbReference>
<evidence type="ECO:0000259" key="19">
    <source>
        <dbReference type="SMART" id="SM00831"/>
    </source>
</evidence>
<evidence type="ECO:0000256" key="10">
    <source>
        <dbReference type="ARBA" id="ARBA00022741"/>
    </source>
</evidence>
<evidence type="ECO:0000256" key="16">
    <source>
        <dbReference type="ARBA" id="ARBA00029806"/>
    </source>
</evidence>
<dbReference type="InterPro" id="IPR059000">
    <property type="entry name" value="ATPase_P-type_domA"/>
</dbReference>
<evidence type="ECO:0000256" key="11">
    <source>
        <dbReference type="ARBA" id="ARBA00022840"/>
    </source>
</evidence>
<reference evidence="20 21" key="1">
    <citation type="submission" date="2019-04" db="EMBL/GenBank/DDBJ databases">
        <title>Mesorhizobium composti sp. nov., isolated from compost.</title>
        <authorList>
            <person name="Lin S.-Y."/>
            <person name="Hameed A."/>
            <person name="Hsieh Y.-T."/>
            <person name="Young C.-C."/>
        </authorList>
    </citation>
    <scope>NUCLEOTIDE SEQUENCE [LARGE SCALE GENOMIC DNA]</scope>
    <source>
        <strain evidence="20 21">CC-YTH430</strain>
    </source>
</reference>
<evidence type="ECO:0000256" key="13">
    <source>
        <dbReference type="ARBA" id="ARBA00022967"/>
    </source>
</evidence>
<dbReference type="Gene3D" id="1.20.1110.10">
    <property type="entry name" value="Calcium-transporting ATPase, transmembrane domain"/>
    <property type="match status" value="1"/>
</dbReference>
<dbReference type="InterPro" id="IPR008250">
    <property type="entry name" value="ATPase_P-typ_transduc_dom_A_sf"/>
</dbReference>
<dbReference type="SUPFAM" id="SSF81653">
    <property type="entry name" value="Calcium ATPase, transduction domain A"/>
    <property type="match status" value="1"/>
</dbReference>
<evidence type="ECO:0000256" key="8">
    <source>
        <dbReference type="ARBA" id="ARBA00022553"/>
    </source>
</evidence>
<evidence type="ECO:0000256" key="1">
    <source>
        <dbReference type="ARBA" id="ARBA00003954"/>
    </source>
</evidence>
<dbReference type="EC" id="7.2.2.14" evidence="4"/>
<dbReference type="Proteomes" id="UP000306441">
    <property type="component" value="Unassembled WGS sequence"/>
</dbReference>
<evidence type="ECO:0000313" key="20">
    <source>
        <dbReference type="EMBL" id="THF55421.1"/>
    </source>
</evidence>
<dbReference type="InterPro" id="IPR018303">
    <property type="entry name" value="ATPase_P-typ_P_site"/>
</dbReference>
<keyword evidence="6" id="KW-1003">Cell membrane</keyword>
<organism evidence="20 21">
    <name type="scientific">Ollibium composti</name>
    <dbReference type="NCBI Taxonomy" id="2675109"/>
    <lineage>
        <taxon>Bacteria</taxon>
        <taxon>Pseudomonadati</taxon>
        <taxon>Pseudomonadota</taxon>
        <taxon>Alphaproteobacteria</taxon>
        <taxon>Hyphomicrobiales</taxon>
        <taxon>Phyllobacteriaceae</taxon>
        <taxon>Ollibium</taxon>
    </lineage>
</organism>
<dbReference type="SUPFAM" id="SSF81665">
    <property type="entry name" value="Calcium ATPase, transmembrane domain M"/>
    <property type="match status" value="1"/>
</dbReference>
<comment type="caution">
    <text evidence="20">The sequence shown here is derived from an EMBL/GenBank/DDBJ whole genome shotgun (WGS) entry which is preliminary data.</text>
</comment>
<feature type="transmembrane region" description="Helical" evidence="18">
    <location>
        <begin position="250"/>
        <end position="268"/>
    </location>
</feature>
<evidence type="ECO:0000256" key="12">
    <source>
        <dbReference type="ARBA" id="ARBA00022842"/>
    </source>
</evidence>
<keyword evidence="10" id="KW-0547">Nucleotide-binding</keyword>
<feature type="transmembrane region" description="Helical" evidence="18">
    <location>
        <begin position="91"/>
        <end position="107"/>
    </location>
</feature>
<evidence type="ECO:0000256" key="14">
    <source>
        <dbReference type="ARBA" id="ARBA00022989"/>
    </source>
</evidence>
<comment type="function">
    <text evidence="1">Mediates magnesium influx to the cytosol.</text>
</comment>
<dbReference type="SFLD" id="SFLDF00027">
    <property type="entry name" value="p-type_atpase"/>
    <property type="match status" value="1"/>
</dbReference>
<keyword evidence="11" id="KW-0067">ATP-binding</keyword>
<dbReference type="EMBL" id="SSNY01000011">
    <property type="protein sequence ID" value="THF55421.1"/>
    <property type="molecule type" value="Genomic_DNA"/>
</dbReference>
<dbReference type="SFLD" id="SFLDS00003">
    <property type="entry name" value="Haloacid_Dehalogenase"/>
    <property type="match status" value="1"/>
</dbReference>
<feature type="transmembrane region" description="Helical" evidence="18">
    <location>
        <begin position="67"/>
        <end position="85"/>
    </location>
</feature>
<feature type="transmembrane region" description="Helical" evidence="18">
    <location>
        <begin position="727"/>
        <end position="750"/>
    </location>
</feature>
<dbReference type="InterPro" id="IPR001757">
    <property type="entry name" value="P_typ_ATPase"/>
</dbReference>
<keyword evidence="7" id="KW-0997">Cell inner membrane</keyword>
<dbReference type="InterPro" id="IPR023299">
    <property type="entry name" value="ATPase_P-typ_cyto_dom_N"/>
</dbReference>
<dbReference type="SFLD" id="SFLDG00002">
    <property type="entry name" value="C1.7:_P-type_atpase_like"/>
    <property type="match status" value="1"/>
</dbReference>
<comment type="subcellular location">
    <subcellularLocation>
        <location evidence="2">Cell inner membrane</location>
        <topology evidence="2">Multi-pass membrane protein</topology>
    </subcellularLocation>
</comment>
<keyword evidence="12" id="KW-0460">Magnesium</keyword>
<proteinExistence type="inferred from homology"/>
<name>A0ABY2Q304_9HYPH</name>
<evidence type="ECO:0000256" key="18">
    <source>
        <dbReference type="SAM" id="Phobius"/>
    </source>
</evidence>
<dbReference type="SUPFAM" id="SSF56784">
    <property type="entry name" value="HAD-like"/>
    <property type="match status" value="1"/>
</dbReference>
<evidence type="ECO:0000256" key="6">
    <source>
        <dbReference type="ARBA" id="ARBA00022475"/>
    </source>
</evidence>
<evidence type="ECO:0000256" key="2">
    <source>
        <dbReference type="ARBA" id="ARBA00004429"/>
    </source>
</evidence>
<keyword evidence="20" id="KW-0378">Hydrolase</keyword>
<dbReference type="Pfam" id="PF00689">
    <property type="entry name" value="Cation_ATPase_C"/>
    <property type="match status" value="1"/>
</dbReference>
<keyword evidence="8" id="KW-0597">Phosphoprotein</keyword>
<evidence type="ECO:0000256" key="4">
    <source>
        <dbReference type="ARBA" id="ARBA00012786"/>
    </source>
</evidence>
<dbReference type="InterPro" id="IPR036412">
    <property type="entry name" value="HAD-like_sf"/>
</dbReference>
<evidence type="ECO:0000256" key="15">
    <source>
        <dbReference type="ARBA" id="ARBA00023136"/>
    </source>
</evidence>
<evidence type="ECO:0000256" key="9">
    <source>
        <dbReference type="ARBA" id="ARBA00022692"/>
    </source>
</evidence>
<gene>
    <name evidence="20" type="primary">mgtA</name>
    <name evidence="20" type="ORF">E6C48_17450</name>
</gene>
<dbReference type="PRINTS" id="PR01836">
    <property type="entry name" value="MGATPASE"/>
</dbReference>
<feature type="transmembrane region" description="Helical" evidence="18">
    <location>
        <begin position="788"/>
        <end position="808"/>
    </location>
</feature>
<dbReference type="GO" id="GO:0016787">
    <property type="term" value="F:hydrolase activity"/>
    <property type="evidence" value="ECO:0007669"/>
    <property type="project" value="UniProtKB-KW"/>
</dbReference>
<dbReference type="InterPro" id="IPR023214">
    <property type="entry name" value="HAD_sf"/>
</dbReference>
<dbReference type="PROSITE" id="PS00154">
    <property type="entry name" value="ATPASE_E1_E2"/>
    <property type="match status" value="1"/>
</dbReference>
<keyword evidence="21" id="KW-1185">Reference proteome</keyword>
<evidence type="ECO:0000256" key="3">
    <source>
        <dbReference type="ARBA" id="ARBA00008746"/>
    </source>
</evidence>
<dbReference type="NCBIfam" id="TIGR01524">
    <property type="entry name" value="ATPase-IIIB_Mg"/>
    <property type="match status" value="1"/>
</dbReference>
<dbReference type="Pfam" id="PF00690">
    <property type="entry name" value="Cation_ATPase_N"/>
    <property type="match status" value="1"/>
</dbReference>
<comment type="similarity">
    <text evidence="3">Belongs to the cation transport ATPase (P-type) (TC 3.A.3) family. Type IIIB subfamily.</text>
</comment>
<dbReference type="InterPro" id="IPR006415">
    <property type="entry name" value="P-type_ATPase_IIIB"/>
</dbReference>
<dbReference type="InterPro" id="IPR023298">
    <property type="entry name" value="ATPase_P-typ_TM_dom_sf"/>
</dbReference>
<comment type="catalytic activity">
    <reaction evidence="17">
        <text>Mg(2+)(out) + ATP + H2O = Mg(2+)(in) + ADP + phosphate + H(+)</text>
        <dbReference type="Rhea" id="RHEA:10260"/>
        <dbReference type="ChEBI" id="CHEBI:15377"/>
        <dbReference type="ChEBI" id="CHEBI:15378"/>
        <dbReference type="ChEBI" id="CHEBI:18420"/>
        <dbReference type="ChEBI" id="CHEBI:30616"/>
        <dbReference type="ChEBI" id="CHEBI:43474"/>
        <dbReference type="ChEBI" id="CHEBI:456216"/>
        <dbReference type="EC" id="7.2.2.14"/>
    </reaction>
</comment>
<feature type="domain" description="Cation-transporting P-type ATPase N-terminal" evidence="19">
    <location>
        <begin position="14"/>
        <end position="87"/>
    </location>
</feature>
<keyword evidence="9 18" id="KW-0812">Transmembrane</keyword>
<dbReference type="NCBIfam" id="TIGR01494">
    <property type="entry name" value="ATPase_P-type"/>
    <property type="match status" value="2"/>
</dbReference>
<dbReference type="Pfam" id="PF13246">
    <property type="entry name" value="Cation_ATPase"/>
    <property type="match status" value="1"/>
</dbReference>
<keyword evidence="14 18" id="KW-1133">Transmembrane helix</keyword>
<keyword evidence="13" id="KW-1278">Translocase</keyword>
<evidence type="ECO:0000256" key="7">
    <source>
        <dbReference type="ARBA" id="ARBA00022519"/>
    </source>
</evidence>
<dbReference type="InterPro" id="IPR044492">
    <property type="entry name" value="P_typ_ATPase_HD_dom"/>
</dbReference>
<protein>
    <recommendedName>
        <fullName evidence="5">Magnesium-transporting ATPase, P-type 1</fullName>
        <ecNumber evidence="4">7.2.2.14</ecNumber>
    </recommendedName>
    <alternativeName>
        <fullName evidence="16">Mg(2+) transport ATPase, P-type 1</fullName>
    </alternativeName>
</protein>
<feature type="transmembrane region" description="Helical" evidence="18">
    <location>
        <begin position="280"/>
        <end position="304"/>
    </location>
</feature>
<accession>A0ABY2Q304</accession>
<feature type="transmembrane region" description="Helical" evidence="18">
    <location>
        <begin position="823"/>
        <end position="846"/>
    </location>
</feature>
<dbReference type="InterPro" id="IPR006068">
    <property type="entry name" value="ATPase_P-typ_cation-transptr_C"/>
</dbReference>
<dbReference type="PANTHER" id="PTHR42861">
    <property type="entry name" value="CALCIUM-TRANSPORTING ATPASE"/>
    <property type="match status" value="1"/>
</dbReference>
<feature type="transmembrane region" description="Helical" evidence="18">
    <location>
        <begin position="756"/>
        <end position="776"/>
    </location>
</feature>
<sequence>MPLVEQKQASADGAYWSVPAGTLLASLRSGPSGLSVDEARSRLREAGPNAVSRMGRGSALAAFARQFRSPLVLILIFAAVVSAFVGEGSEAVIIGIIVLASCVLSFTQEYGASRAMEALTARIARKASVLRDGREASVAVAEIVPGDVVRLSAGNLIPADGVLLEARDFNVSEAALTGETFPIVKEPGLSAPDAQIGQRGNAVFTGTSVRSGTATMLAVRTGGQTEFAAIAGAIARSVPETEFAKGIRRFGYLMTEIMLAIVILVFFANLLLHRPAVDSLLFSLALAVGLTPELLPAIISVTLARGARTMAASGVIVRRLDAIENLGSMDLLCTDKTGTLTEGTIRLDGCLGAGGTDSSQVRLWALLNATLQSGMANPLDEGIAASRGPEDDLSAYEKIDEIPYDFIRKRLSVIVRGKDASEDLLICKGAVQNIVQVCSSVLTGTSFRPLDDQQAKAIDSKVQGWCIQGFRVLGLAVRRFAPGQVYQREDETGLAFAGFLLFLDPPKPGMAETLKALAERGIKVKVISGDNRYVAAHLAELVGLPHRNVLAGGELAKLTKEALFGRAARTDIFAEIDPNQKERIIAALRRRGHVVGYLGDGINDAPALHEADIGISVDGAVDVAREAADLILLQRDLDVLLRGIDDGRRTFANTMKYIAITTSANFGNMVSMAFASLALPFLPLLAPQILLNNFLSDVPSLAIASDNVDADQVRTPRRWDIGYVRRFMVAFGLVSSAFDFITFGFLLLLAGATAQIFQTAWFVESLVTELAIVLIVRTRKAFWKSRPSALLSWLTLATALLAVAIPYLPGATWFGFVPLPAKVMAGLAAITLAYLAASEAIKSWFFPRERRLARHRRA</sequence>
<evidence type="ECO:0000256" key="17">
    <source>
        <dbReference type="ARBA" id="ARBA00047295"/>
    </source>
</evidence>
<dbReference type="SMART" id="SM00831">
    <property type="entry name" value="Cation_ATPase_N"/>
    <property type="match status" value="1"/>
</dbReference>
<dbReference type="Gene3D" id="2.70.150.10">
    <property type="entry name" value="Calcium-transporting ATPase, cytoplasmic transduction domain A"/>
    <property type="match status" value="1"/>
</dbReference>
<dbReference type="Gene3D" id="3.40.50.1000">
    <property type="entry name" value="HAD superfamily/HAD-like"/>
    <property type="match status" value="1"/>
</dbReference>
<dbReference type="InterPro" id="IPR004014">
    <property type="entry name" value="ATPase_P-typ_cation-transptr_N"/>
</dbReference>
<evidence type="ECO:0000313" key="21">
    <source>
        <dbReference type="Proteomes" id="UP000306441"/>
    </source>
</evidence>
<dbReference type="Pfam" id="PF00122">
    <property type="entry name" value="E1-E2_ATPase"/>
    <property type="match status" value="1"/>
</dbReference>
<keyword evidence="15 18" id="KW-0472">Membrane</keyword>